<dbReference type="Pfam" id="PF05656">
    <property type="entry name" value="DUF805"/>
    <property type="match status" value="1"/>
</dbReference>
<gene>
    <name evidence="4" type="ORF">CFBP6624_00615</name>
</gene>
<feature type="region of interest" description="Disordered" evidence="1">
    <location>
        <begin position="108"/>
        <end position="130"/>
    </location>
</feature>
<evidence type="ECO:0000259" key="3">
    <source>
        <dbReference type="Pfam" id="PF09851"/>
    </source>
</evidence>
<feature type="compositionally biased region" description="Basic and acidic residues" evidence="1">
    <location>
        <begin position="108"/>
        <end position="119"/>
    </location>
</feature>
<reference evidence="4 5" key="1">
    <citation type="submission" date="2019-04" db="EMBL/GenBank/DDBJ databases">
        <title>Complete genome sequence of Agrobacterium tumefaciens CFBP6624.</title>
        <authorList>
            <person name="Haryono M."/>
            <person name="Lin Y.-C."/>
            <person name="Lai E.-M."/>
            <person name="Kuo C.-H."/>
        </authorList>
    </citation>
    <scope>NUCLEOTIDE SEQUENCE [LARGE SCALE GENOMIC DNA]</scope>
    <source>
        <strain evidence="4 5">CFBP6624</strain>
    </source>
</reference>
<evidence type="ECO:0000313" key="5">
    <source>
        <dbReference type="Proteomes" id="UP000298646"/>
    </source>
</evidence>
<dbReference type="Pfam" id="PF09851">
    <property type="entry name" value="SHOCT"/>
    <property type="match status" value="1"/>
</dbReference>
<protein>
    <submittedName>
        <fullName evidence="4">DUF805 domain-containing protein</fullName>
    </submittedName>
</protein>
<evidence type="ECO:0000313" key="4">
    <source>
        <dbReference type="EMBL" id="QCL98789.1"/>
    </source>
</evidence>
<keyword evidence="2" id="KW-1133">Transmembrane helix</keyword>
<feature type="transmembrane region" description="Helical" evidence="2">
    <location>
        <begin position="23"/>
        <end position="46"/>
    </location>
</feature>
<dbReference type="InterPro" id="IPR018649">
    <property type="entry name" value="SHOCT"/>
</dbReference>
<dbReference type="PANTHER" id="PTHR34980:SF2">
    <property type="entry name" value="INNER MEMBRANE PROTEIN YHAH-RELATED"/>
    <property type="match status" value="1"/>
</dbReference>
<keyword evidence="2" id="KW-0812">Transmembrane</keyword>
<dbReference type="Proteomes" id="UP000298646">
    <property type="component" value="Chromosome circular"/>
</dbReference>
<dbReference type="EMBL" id="CP039907">
    <property type="protein sequence ID" value="QCL98789.1"/>
    <property type="molecule type" value="Genomic_DNA"/>
</dbReference>
<feature type="domain" description="SHOCT" evidence="3">
    <location>
        <begin position="134"/>
        <end position="158"/>
    </location>
</feature>
<name>A0AAE6EIY6_AGRTU</name>
<organism evidence="4 5">
    <name type="scientific">Agrobacterium tumefaciens</name>
    <dbReference type="NCBI Taxonomy" id="358"/>
    <lineage>
        <taxon>Bacteria</taxon>
        <taxon>Pseudomonadati</taxon>
        <taxon>Pseudomonadota</taxon>
        <taxon>Alphaproteobacteria</taxon>
        <taxon>Hyphomicrobiales</taxon>
        <taxon>Rhizobiaceae</taxon>
        <taxon>Rhizobium/Agrobacterium group</taxon>
        <taxon>Agrobacterium</taxon>
        <taxon>Agrobacterium tumefaciens complex</taxon>
    </lineage>
</organism>
<accession>A0AAE6EIY6</accession>
<sequence>MRAYLDAMRRYATFSGRSTRKEFWYYHLVLLGLVIGGLIIDVAIAGPREPQPLVSALIIMGHYVPSLAVIVRRLHDLEKSGWLVLTCLIPLVGIVAFTVIGSTPSKHGATDFPEHRDQRPAPPLPPSGSDQQIERIEKLAALRSSGAITAEEFETMKAGIIGSDQLSKERRTVAYPMEKPS</sequence>
<dbReference type="GO" id="GO:0005886">
    <property type="term" value="C:plasma membrane"/>
    <property type="evidence" value="ECO:0007669"/>
    <property type="project" value="TreeGrafter"/>
</dbReference>
<feature type="transmembrane region" description="Helical" evidence="2">
    <location>
        <begin position="82"/>
        <end position="100"/>
    </location>
</feature>
<evidence type="ECO:0000256" key="2">
    <source>
        <dbReference type="SAM" id="Phobius"/>
    </source>
</evidence>
<keyword evidence="2" id="KW-0472">Membrane</keyword>
<dbReference type="PANTHER" id="PTHR34980">
    <property type="entry name" value="INNER MEMBRANE PROTEIN-RELATED-RELATED"/>
    <property type="match status" value="1"/>
</dbReference>
<feature type="transmembrane region" description="Helical" evidence="2">
    <location>
        <begin position="52"/>
        <end position="70"/>
    </location>
</feature>
<dbReference type="AlphaFoldDB" id="A0AAE6EIY6"/>
<dbReference type="RefSeq" id="WP_137083408.1">
    <property type="nucleotide sequence ID" value="NZ_CP039907.1"/>
</dbReference>
<evidence type="ECO:0000256" key="1">
    <source>
        <dbReference type="SAM" id="MobiDB-lite"/>
    </source>
</evidence>
<proteinExistence type="predicted"/>
<dbReference type="InterPro" id="IPR008523">
    <property type="entry name" value="DUF805"/>
</dbReference>